<feature type="chain" id="PRO_5042009068" evidence="1">
    <location>
        <begin position="18"/>
        <end position="260"/>
    </location>
</feature>
<reference evidence="2" key="1">
    <citation type="submission" date="2020-05" db="EMBL/GenBank/DDBJ databases">
        <title>Phylogenomic resolution of chytrid fungi.</title>
        <authorList>
            <person name="Stajich J.E."/>
            <person name="Amses K."/>
            <person name="Simmons R."/>
            <person name="Seto K."/>
            <person name="Myers J."/>
            <person name="Bonds A."/>
            <person name="Quandt C.A."/>
            <person name="Barry K."/>
            <person name="Liu P."/>
            <person name="Grigoriev I."/>
            <person name="Longcore J.E."/>
            <person name="James T.Y."/>
        </authorList>
    </citation>
    <scope>NUCLEOTIDE SEQUENCE</scope>
    <source>
        <strain evidence="2">JEL0318</strain>
    </source>
</reference>
<feature type="signal peptide" evidence="1">
    <location>
        <begin position="1"/>
        <end position="17"/>
    </location>
</feature>
<feature type="non-terminal residue" evidence="2">
    <location>
        <position position="1"/>
    </location>
</feature>
<organism evidence="2 3">
    <name type="scientific">Rhizophlyctis rosea</name>
    <dbReference type="NCBI Taxonomy" id="64517"/>
    <lineage>
        <taxon>Eukaryota</taxon>
        <taxon>Fungi</taxon>
        <taxon>Fungi incertae sedis</taxon>
        <taxon>Chytridiomycota</taxon>
        <taxon>Chytridiomycota incertae sedis</taxon>
        <taxon>Chytridiomycetes</taxon>
        <taxon>Rhizophlyctidales</taxon>
        <taxon>Rhizophlyctidaceae</taxon>
        <taxon>Rhizophlyctis</taxon>
    </lineage>
</organism>
<gene>
    <name evidence="2" type="ORF">HK097_005068</name>
</gene>
<keyword evidence="3" id="KW-1185">Reference proteome</keyword>
<proteinExistence type="predicted"/>
<accession>A0AAD5S0V4</accession>
<dbReference type="AlphaFoldDB" id="A0AAD5S0V4"/>
<evidence type="ECO:0000256" key="1">
    <source>
        <dbReference type="SAM" id="SignalP"/>
    </source>
</evidence>
<evidence type="ECO:0000313" key="3">
    <source>
        <dbReference type="Proteomes" id="UP001212841"/>
    </source>
</evidence>
<feature type="non-terminal residue" evidence="2">
    <location>
        <position position="260"/>
    </location>
</feature>
<protein>
    <submittedName>
        <fullName evidence="2">Uncharacterized protein</fullName>
    </submittedName>
</protein>
<dbReference type="EMBL" id="JADGJD010002393">
    <property type="protein sequence ID" value="KAJ3032806.1"/>
    <property type="molecule type" value="Genomic_DNA"/>
</dbReference>
<dbReference type="Proteomes" id="UP001212841">
    <property type="component" value="Unassembled WGS sequence"/>
</dbReference>
<comment type="caution">
    <text evidence="2">The sequence shown here is derived from an EMBL/GenBank/DDBJ whole genome shotgun (WGS) entry which is preliminary data.</text>
</comment>
<keyword evidence="1" id="KW-0732">Signal</keyword>
<name>A0AAD5S0V4_9FUNG</name>
<sequence length="260" mass="29092">QLAVPILLLSTTSPSTAMQFDVCEPKPDGSCEVLQNGATVVQGTYLLWRTYMIVYGAKNDPFSLETSWTLLDGPIPTPNSTWRGYARPDDCYSLSASPCEFRHYLDVEKTYISFNKTHPVGHMDPFPIIGVTTMNPLYNESAPFFSPIWTSEMTGHTLDGLIQTPSGPKNVSKDDPRLDYHVGQLLGMKSNQNYKLEWGMYWLPQANYMTPRGASGYLYVVPNVNKTEVPTPPYVPQFPAVNYRDYRASSAAKLGTGILW</sequence>
<evidence type="ECO:0000313" key="2">
    <source>
        <dbReference type="EMBL" id="KAJ3032806.1"/>
    </source>
</evidence>